<evidence type="ECO:0000313" key="2">
    <source>
        <dbReference type="Proteomes" id="UP000005741"/>
    </source>
</evidence>
<organism evidence="1 2">
    <name type="scientific">Methanoplanus limicola DSM 2279</name>
    <dbReference type="NCBI Taxonomy" id="937775"/>
    <lineage>
        <taxon>Archaea</taxon>
        <taxon>Methanobacteriati</taxon>
        <taxon>Methanobacteriota</taxon>
        <taxon>Stenosarchaea group</taxon>
        <taxon>Methanomicrobia</taxon>
        <taxon>Methanomicrobiales</taxon>
        <taxon>Methanomicrobiaceae</taxon>
        <taxon>Methanoplanus</taxon>
    </lineage>
</organism>
<accession>H1YZY9</accession>
<dbReference type="AlphaFoldDB" id="H1YZY9"/>
<evidence type="ECO:0008006" key="3">
    <source>
        <dbReference type="Google" id="ProtNLM"/>
    </source>
</evidence>
<dbReference type="OrthoDB" id="117852at2157"/>
<dbReference type="EMBL" id="CM001436">
    <property type="protein sequence ID" value="EHQ35196.1"/>
    <property type="molecule type" value="Genomic_DNA"/>
</dbReference>
<proteinExistence type="predicted"/>
<sequence length="398" mass="44648">MKPEKIIRALSLLLLMALLTAMFIPAVSAIDVETIEKYSVSSEDSYLIAKNTFDDFVSSGALDNEIFKDSQILSNSPLLIYDVNGSILFHQYDITKDGKKLGFIRAAGSKVLGSTIIMIQETPDTINYHDIILKSEEIIKSNFKDLKHPKPQIVCYNYPKIGIMYDIINNKNERKKIIIDAAEMYIVPERYSISSGENEIWSLYDSITNEQIKTKVNEWNKEYLAIESVDNNNSQSSKSYTYKKLWGPANLVPQINGVWCAVASAKMIAYWYGTSHTMTHIADVMDAWNHSAVPPTPGGVINSKELSYYEGSPEGLQMNAERVFAAGFYWMDFKNHIKNSDVITSSIPGHVRACDGYAEYSSGSKYLHIFDPGNPASTGCTFWESLTGVTKVSYIFVT</sequence>
<dbReference type="STRING" id="937775.Metlim_1082"/>
<name>H1YZY9_9EURY</name>
<keyword evidence="2" id="KW-1185">Reference proteome</keyword>
<reference evidence="1 2" key="1">
    <citation type="submission" date="2011-10" db="EMBL/GenBank/DDBJ databases">
        <title>The Improved High-Quality Draft genome of Methanoplanus limicola DSM 2279.</title>
        <authorList>
            <consortium name="US DOE Joint Genome Institute (JGI-PGF)"/>
            <person name="Lucas S."/>
            <person name="Copeland A."/>
            <person name="Lapidus A."/>
            <person name="Glavina del Rio T."/>
            <person name="Dalin E."/>
            <person name="Tice H."/>
            <person name="Bruce D."/>
            <person name="Goodwin L."/>
            <person name="Pitluck S."/>
            <person name="Peters L."/>
            <person name="Mikhailova N."/>
            <person name="Lu M."/>
            <person name="Kyrpides N."/>
            <person name="Mavromatis K."/>
            <person name="Ivanova N."/>
            <person name="Markowitz V."/>
            <person name="Cheng J.-F."/>
            <person name="Hugenholtz P."/>
            <person name="Woyke T."/>
            <person name="Wu D."/>
            <person name="Wirth R."/>
            <person name="Brambilla E.-M."/>
            <person name="Klenk H.-P."/>
            <person name="Eisen J.A."/>
        </authorList>
    </citation>
    <scope>NUCLEOTIDE SEQUENCE [LARGE SCALE GENOMIC DNA]</scope>
    <source>
        <strain evidence="1 2">DSM 2279</strain>
    </source>
</reference>
<dbReference type="InParanoid" id="H1YZY9"/>
<evidence type="ECO:0000313" key="1">
    <source>
        <dbReference type="EMBL" id="EHQ35196.1"/>
    </source>
</evidence>
<protein>
    <recommendedName>
        <fullName evidence="3">Peptidase C39-like domain-containing protein</fullName>
    </recommendedName>
</protein>
<gene>
    <name evidence="1" type="ORF">Metlim_1082</name>
</gene>
<dbReference type="Proteomes" id="UP000005741">
    <property type="component" value="Chromosome"/>
</dbReference>
<dbReference type="RefSeq" id="WP_004076940.1">
    <property type="nucleotide sequence ID" value="NZ_CM001436.1"/>
</dbReference>
<dbReference type="HOGENOM" id="CLU_060686_1_0_2"/>